<feature type="transmembrane region" description="Helical" evidence="1">
    <location>
        <begin position="21"/>
        <end position="44"/>
    </location>
</feature>
<accession>A0A285UME4</accession>
<gene>
    <name evidence="2" type="ORF">SAMN05878391_1825</name>
</gene>
<feature type="transmembrane region" description="Helical" evidence="1">
    <location>
        <begin position="97"/>
        <end position="127"/>
    </location>
</feature>
<dbReference type="OrthoDB" id="2389022at2"/>
<keyword evidence="3" id="KW-1185">Reference proteome</keyword>
<organism evidence="2 3">
    <name type="scientific">Salinicoccus kekensis</name>
    <dbReference type="NCBI Taxonomy" id="714307"/>
    <lineage>
        <taxon>Bacteria</taxon>
        <taxon>Bacillati</taxon>
        <taxon>Bacillota</taxon>
        <taxon>Bacilli</taxon>
        <taxon>Bacillales</taxon>
        <taxon>Staphylococcaceae</taxon>
        <taxon>Salinicoccus</taxon>
    </lineage>
</organism>
<feature type="transmembrane region" description="Helical" evidence="1">
    <location>
        <begin position="168"/>
        <end position="190"/>
    </location>
</feature>
<dbReference type="RefSeq" id="WP_097041328.1">
    <property type="nucleotide sequence ID" value="NZ_OBQF01000004.1"/>
</dbReference>
<dbReference type="AlphaFoldDB" id="A0A285UME4"/>
<evidence type="ECO:0008006" key="4">
    <source>
        <dbReference type="Google" id="ProtNLM"/>
    </source>
</evidence>
<protein>
    <recommendedName>
        <fullName evidence="4">Yip1-like protein</fullName>
    </recommendedName>
</protein>
<dbReference type="EMBL" id="OBQF01000004">
    <property type="protein sequence ID" value="SOC42982.1"/>
    <property type="molecule type" value="Genomic_DNA"/>
</dbReference>
<proteinExistence type="predicted"/>
<keyword evidence="1" id="KW-0812">Transmembrane</keyword>
<feature type="transmembrane region" description="Helical" evidence="1">
    <location>
        <begin position="133"/>
        <end position="156"/>
    </location>
</feature>
<evidence type="ECO:0000313" key="2">
    <source>
        <dbReference type="EMBL" id="SOC42982.1"/>
    </source>
</evidence>
<feature type="transmembrane region" description="Helical" evidence="1">
    <location>
        <begin position="64"/>
        <end position="85"/>
    </location>
</feature>
<keyword evidence="1" id="KW-1133">Transmembrane helix</keyword>
<dbReference type="Proteomes" id="UP000219412">
    <property type="component" value="Unassembled WGS sequence"/>
</dbReference>
<keyword evidence="1" id="KW-0472">Membrane</keyword>
<sequence length="201" mass="23764">MKRFYRFFNGLHSRINENFQLPLFYSLALLTLYTIITGFAAYLINYGVIGESDELLSDNYPVVILRMIILLLFINFNIIYLYLLVRYFKQRKVPLRVIYSYYAVFATFLFMLSIILFFAVLFSYYVLGMGTDHILLIFGLAILIILTGANLYPAYFLFLSLKEEPVDVFWAIILCIIGIHIFSYVLFNIWNRIHIFQLWVS</sequence>
<evidence type="ECO:0000313" key="3">
    <source>
        <dbReference type="Proteomes" id="UP000219412"/>
    </source>
</evidence>
<evidence type="ECO:0000256" key="1">
    <source>
        <dbReference type="SAM" id="Phobius"/>
    </source>
</evidence>
<reference evidence="3" key="1">
    <citation type="submission" date="2017-08" db="EMBL/GenBank/DDBJ databases">
        <authorList>
            <person name="Varghese N."/>
            <person name="Submissions S."/>
        </authorList>
    </citation>
    <scope>NUCLEOTIDE SEQUENCE [LARGE SCALE GENOMIC DNA]</scope>
    <source>
        <strain evidence="3">DSM 23173</strain>
    </source>
</reference>
<name>A0A285UME4_9STAP</name>